<accession>A0A327WU52</accession>
<dbReference type="OrthoDB" id="905812at2"/>
<name>A0A327WU52_LARAB</name>
<feature type="signal peptide" evidence="4">
    <location>
        <begin position="1"/>
        <end position="19"/>
    </location>
</feature>
<dbReference type="SUPFAM" id="SSF56935">
    <property type="entry name" value="Porins"/>
    <property type="match status" value="1"/>
</dbReference>
<dbReference type="Gene3D" id="2.60.40.1120">
    <property type="entry name" value="Carboxypeptidase-like, regulatory domain"/>
    <property type="match status" value="1"/>
</dbReference>
<keyword evidence="2" id="KW-0472">Membrane</keyword>
<dbReference type="InterPro" id="IPR037066">
    <property type="entry name" value="Plug_dom_sf"/>
</dbReference>
<sequence length="820" mass="92582">MKNWPLTLAFLLFSLPLTAASPPVGTVSGLVKDSAGKPLELVTLLLVKAGDSTLVKGAVSDAQGQYTVESVPSGEYRVAASMMGHQKVYSEPFTIDSQHNKYQLAPLVVQEETRQLDKVTVKAQKPFIEQHLDKTVLNVENSIVASGGTALEILEKAPGVVVNLQSGQISLKGRDNVLVMLDGKPTYLSTAEVLELLRNTPSNTVETIELITNPSARYDAAGTAGIINIRLKRNKSGRPLNGNLTVGTGYGRFAKYNAALTLNARPGKWSFFGNYAIDQRHYWSMAKIDRRLQTTTPPTLIQQENYRPIQNTSHTYRFGADYAFSKRTTLGLLVNGTKVNGASQGGATSTLYQSDVLTSAQRTQNDNQRDISRLAANVNFRHQFDTTRRGGKGRELLVDVDYSDASFHPDELFETRYFNARQVETGPRSSQHLDMVSDASIRAGKVDYIHPFDRQTTLEAGWKSSYVTLNNDLRVETKSAEVGQTVPWQLDTGRTNQFEYREIIHAGYLSGRRTWTGWTLQVGLRLEYTQTDAHSVTANSTVSRSYLNLFPNVTLTRKVGENHQFQYAFSRRIDRPNYQYLNPFIRVFDPYTYQQGNPYLKPQYTDAFQIGYSYKEETTVSLGYNRTRDVVVDINEQNDQTGVTRITFTNLARQSNISLTLSTPLRFSRWWSSRHSASIFRDAYRAELGGTPLHYRQLSANLNSSHTFVFGHGLTAELTASYNSPYVYSQNRMKAFGQVSIGVQKSLWQKKAVLRFNWNDLLQTQRFYGKVRFQNMDFRFGTYTETRVARLTFTYNFGNQKLKGGGNRRTVSEDEQRRMN</sequence>
<dbReference type="InterPro" id="IPR041700">
    <property type="entry name" value="OMP_b-brl_3"/>
</dbReference>
<evidence type="ECO:0000313" key="6">
    <source>
        <dbReference type="EMBL" id="RAJ95874.1"/>
    </source>
</evidence>
<dbReference type="Proteomes" id="UP000248790">
    <property type="component" value="Unassembled WGS sequence"/>
</dbReference>
<dbReference type="InterPro" id="IPR013784">
    <property type="entry name" value="Carb-bd-like_fold"/>
</dbReference>
<evidence type="ECO:0000256" key="4">
    <source>
        <dbReference type="SAM" id="SignalP"/>
    </source>
</evidence>
<keyword evidence="3" id="KW-0998">Cell outer membrane</keyword>
<dbReference type="Gene3D" id="2.40.170.20">
    <property type="entry name" value="TonB-dependent receptor, beta-barrel domain"/>
    <property type="match status" value="1"/>
</dbReference>
<evidence type="ECO:0000256" key="3">
    <source>
        <dbReference type="ARBA" id="ARBA00023237"/>
    </source>
</evidence>
<dbReference type="Pfam" id="PF14905">
    <property type="entry name" value="OMP_b-brl_3"/>
    <property type="match status" value="1"/>
</dbReference>
<comment type="subcellular location">
    <subcellularLocation>
        <location evidence="1">Cell outer membrane</location>
    </subcellularLocation>
</comment>
<gene>
    <name evidence="6" type="ORF">LX87_03624</name>
</gene>
<proteinExistence type="predicted"/>
<protein>
    <submittedName>
        <fullName evidence="6">Outer membrane receptor protein involved in Fe transport</fullName>
    </submittedName>
</protein>
<dbReference type="GO" id="GO:0030246">
    <property type="term" value="F:carbohydrate binding"/>
    <property type="evidence" value="ECO:0007669"/>
    <property type="project" value="InterPro"/>
</dbReference>
<evidence type="ECO:0000259" key="5">
    <source>
        <dbReference type="Pfam" id="PF14905"/>
    </source>
</evidence>
<dbReference type="RefSeq" id="WP_146624500.1">
    <property type="nucleotide sequence ID" value="NZ_QLMC01000004.1"/>
</dbReference>
<feature type="domain" description="Outer membrane protein beta-barrel" evidence="5">
    <location>
        <begin position="392"/>
        <end position="795"/>
    </location>
</feature>
<keyword evidence="4" id="KW-0732">Signal</keyword>
<dbReference type="PANTHER" id="PTHR40980:SF4">
    <property type="entry name" value="TONB-DEPENDENT RECEPTOR-LIKE BETA-BARREL DOMAIN-CONTAINING PROTEIN"/>
    <property type="match status" value="1"/>
</dbReference>
<dbReference type="Pfam" id="PF13620">
    <property type="entry name" value="CarboxypepD_reg"/>
    <property type="match status" value="1"/>
</dbReference>
<keyword evidence="7" id="KW-1185">Reference proteome</keyword>
<evidence type="ECO:0000256" key="1">
    <source>
        <dbReference type="ARBA" id="ARBA00004442"/>
    </source>
</evidence>
<dbReference type="InterPro" id="IPR036942">
    <property type="entry name" value="Beta-barrel_TonB_sf"/>
</dbReference>
<evidence type="ECO:0000313" key="7">
    <source>
        <dbReference type="Proteomes" id="UP000248790"/>
    </source>
</evidence>
<dbReference type="PANTHER" id="PTHR40980">
    <property type="entry name" value="PLUG DOMAIN-CONTAINING PROTEIN"/>
    <property type="match status" value="1"/>
</dbReference>
<dbReference type="EMBL" id="QLMC01000004">
    <property type="protein sequence ID" value="RAJ95874.1"/>
    <property type="molecule type" value="Genomic_DNA"/>
</dbReference>
<feature type="chain" id="PRO_5016449657" evidence="4">
    <location>
        <begin position="20"/>
        <end position="820"/>
    </location>
</feature>
<evidence type="ECO:0000256" key="2">
    <source>
        <dbReference type="ARBA" id="ARBA00023136"/>
    </source>
</evidence>
<comment type="caution">
    <text evidence="6">The sequence shown here is derived from an EMBL/GenBank/DDBJ whole genome shotgun (WGS) entry which is preliminary data.</text>
</comment>
<reference evidence="6 7" key="1">
    <citation type="submission" date="2018-06" db="EMBL/GenBank/DDBJ databases">
        <title>Genomic Encyclopedia of Archaeal and Bacterial Type Strains, Phase II (KMG-II): from individual species to whole genera.</title>
        <authorList>
            <person name="Goeker M."/>
        </authorList>
    </citation>
    <scope>NUCLEOTIDE SEQUENCE [LARGE SCALE GENOMIC DNA]</scope>
    <source>
        <strain evidence="6 7">DSM 21851</strain>
    </source>
</reference>
<dbReference type="Gene3D" id="2.170.130.10">
    <property type="entry name" value="TonB-dependent receptor, plug domain"/>
    <property type="match status" value="1"/>
</dbReference>
<keyword evidence="6" id="KW-0675">Receptor</keyword>
<dbReference type="SUPFAM" id="SSF49452">
    <property type="entry name" value="Starch-binding domain-like"/>
    <property type="match status" value="1"/>
</dbReference>
<organism evidence="6 7">
    <name type="scientific">Larkinella arboricola</name>
    <dbReference type="NCBI Taxonomy" id="643671"/>
    <lineage>
        <taxon>Bacteria</taxon>
        <taxon>Pseudomonadati</taxon>
        <taxon>Bacteroidota</taxon>
        <taxon>Cytophagia</taxon>
        <taxon>Cytophagales</taxon>
        <taxon>Spirosomataceae</taxon>
        <taxon>Larkinella</taxon>
    </lineage>
</organism>
<dbReference type="AlphaFoldDB" id="A0A327WU52"/>
<dbReference type="GO" id="GO:0009279">
    <property type="term" value="C:cell outer membrane"/>
    <property type="evidence" value="ECO:0007669"/>
    <property type="project" value="UniProtKB-SubCell"/>
</dbReference>